<dbReference type="PANTHER" id="PTHR46115">
    <property type="entry name" value="THIOREDOXIN-LIKE PROTEIN 1"/>
    <property type="match status" value="1"/>
</dbReference>
<evidence type="ECO:0000259" key="2">
    <source>
        <dbReference type="PROSITE" id="PS51352"/>
    </source>
</evidence>
<dbReference type="Proteomes" id="UP000076532">
    <property type="component" value="Unassembled WGS sequence"/>
</dbReference>
<evidence type="ECO:0000313" key="4">
    <source>
        <dbReference type="Proteomes" id="UP000076532"/>
    </source>
</evidence>
<dbReference type="InterPro" id="IPR013766">
    <property type="entry name" value="Thioredoxin_domain"/>
</dbReference>
<dbReference type="STRING" id="436010.A0A166EDF7"/>
<dbReference type="SUPFAM" id="SSF52833">
    <property type="entry name" value="Thioredoxin-like"/>
    <property type="match status" value="1"/>
</dbReference>
<protein>
    <submittedName>
        <fullName evidence="3">Thioredoxin-like protein</fullName>
    </submittedName>
</protein>
<feature type="domain" description="Thioredoxin" evidence="2">
    <location>
        <begin position="1"/>
        <end position="135"/>
    </location>
</feature>
<keyword evidence="1" id="KW-1015">Disulfide bond</keyword>
<dbReference type="InterPro" id="IPR017937">
    <property type="entry name" value="Thioredoxin_CS"/>
</dbReference>
<dbReference type="AlphaFoldDB" id="A0A166EDF7"/>
<dbReference type="PROSITE" id="PS51352">
    <property type="entry name" value="THIOREDOXIN_2"/>
    <property type="match status" value="1"/>
</dbReference>
<evidence type="ECO:0000256" key="1">
    <source>
        <dbReference type="ARBA" id="ARBA00023157"/>
    </source>
</evidence>
<evidence type="ECO:0000313" key="3">
    <source>
        <dbReference type="EMBL" id="KZP15646.1"/>
    </source>
</evidence>
<dbReference type="PROSITE" id="PS00194">
    <property type="entry name" value="THIOREDOXIN_1"/>
    <property type="match status" value="1"/>
</dbReference>
<dbReference type="OrthoDB" id="2121326at2759"/>
<keyword evidence="4" id="KW-1185">Reference proteome</keyword>
<dbReference type="CDD" id="cd02947">
    <property type="entry name" value="TRX_family"/>
    <property type="match status" value="1"/>
</dbReference>
<sequence>MVQYISTVATFEKTLADAQAQGKAVVIDYTAAWCGPCKMISPVFEGLQKEHDPDVLFFKVDVDGEEGLNPANSIVDADQGKPSEGVQLAKNANIKAMPTFHAYNIKRTDSTKPEEMKGAAPEPLKQLVLRAKIAA</sequence>
<reference evidence="3 4" key="1">
    <citation type="journal article" date="2016" name="Mol. Biol. Evol.">
        <title>Comparative Genomics of Early-Diverging Mushroom-Forming Fungi Provides Insights into the Origins of Lignocellulose Decay Capabilities.</title>
        <authorList>
            <person name="Nagy L.G."/>
            <person name="Riley R."/>
            <person name="Tritt A."/>
            <person name="Adam C."/>
            <person name="Daum C."/>
            <person name="Floudas D."/>
            <person name="Sun H."/>
            <person name="Yadav J.S."/>
            <person name="Pangilinan J."/>
            <person name="Larsson K.H."/>
            <person name="Matsuura K."/>
            <person name="Barry K."/>
            <person name="Labutti K."/>
            <person name="Kuo R."/>
            <person name="Ohm R.A."/>
            <person name="Bhattacharya S.S."/>
            <person name="Shirouzu T."/>
            <person name="Yoshinaga Y."/>
            <person name="Martin F.M."/>
            <person name="Grigoriev I.V."/>
            <person name="Hibbett D.S."/>
        </authorList>
    </citation>
    <scope>NUCLEOTIDE SEQUENCE [LARGE SCALE GENOMIC DNA]</scope>
    <source>
        <strain evidence="3 4">CBS 109695</strain>
    </source>
</reference>
<organism evidence="3 4">
    <name type="scientific">Athelia psychrophila</name>
    <dbReference type="NCBI Taxonomy" id="1759441"/>
    <lineage>
        <taxon>Eukaryota</taxon>
        <taxon>Fungi</taxon>
        <taxon>Dikarya</taxon>
        <taxon>Basidiomycota</taxon>
        <taxon>Agaricomycotina</taxon>
        <taxon>Agaricomycetes</taxon>
        <taxon>Agaricomycetidae</taxon>
        <taxon>Atheliales</taxon>
        <taxon>Atheliaceae</taxon>
        <taxon>Athelia</taxon>
    </lineage>
</organism>
<dbReference type="Gene3D" id="3.40.30.10">
    <property type="entry name" value="Glutaredoxin"/>
    <property type="match status" value="1"/>
</dbReference>
<gene>
    <name evidence="3" type="ORF">FIBSPDRAFT_895646</name>
</gene>
<dbReference type="EMBL" id="KV417602">
    <property type="protein sequence ID" value="KZP15646.1"/>
    <property type="molecule type" value="Genomic_DNA"/>
</dbReference>
<name>A0A166EDF7_9AGAM</name>
<dbReference type="PRINTS" id="PR00421">
    <property type="entry name" value="THIOREDOXIN"/>
</dbReference>
<dbReference type="InterPro" id="IPR036249">
    <property type="entry name" value="Thioredoxin-like_sf"/>
</dbReference>
<accession>A0A166EDF7</accession>
<dbReference type="Pfam" id="PF00085">
    <property type="entry name" value="Thioredoxin"/>
    <property type="match status" value="1"/>
</dbReference>
<proteinExistence type="predicted"/>